<name>A0A8J6JKU7_9FIRM</name>
<accession>A0A8J6JKU7</accession>
<reference evidence="5" key="1">
    <citation type="submission" date="2020-08" db="EMBL/GenBank/DDBJ databases">
        <title>Genome public.</title>
        <authorList>
            <person name="Liu C."/>
            <person name="Sun Q."/>
        </authorList>
    </citation>
    <scope>NUCLEOTIDE SEQUENCE</scope>
    <source>
        <strain evidence="5">NSJ-52</strain>
    </source>
</reference>
<feature type="domain" description="HTH marR-type" evidence="4">
    <location>
        <begin position="5"/>
        <end position="142"/>
    </location>
</feature>
<dbReference type="PANTHER" id="PTHR42756">
    <property type="entry name" value="TRANSCRIPTIONAL REGULATOR, MARR"/>
    <property type="match status" value="1"/>
</dbReference>
<keyword evidence="1" id="KW-0805">Transcription regulation</keyword>
<keyword evidence="3" id="KW-0804">Transcription</keyword>
<evidence type="ECO:0000256" key="2">
    <source>
        <dbReference type="ARBA" id="ARBA00023125"/>
    </source>
</evidence>
<dbReference type="Pfam" id="PF12802">
    <property type="entry name" value="MarR_2"/>
    <property type="match status" value="1"/>
</dbReference>
<dbReference type="Proteomes" id="UP000607645">
    <property type="component" value="Unassembled WGS sequence"/>
</dbReference>
<keyword evidence="6" id="KW-1185">Reference proteome</keyword>
<evidence type="ECO:0000259" key="4">
    <source>
        <dbReference type="PROSITE" id="PS50995"/>
    </source>
</evidence>
<comment type="caution">
    <text evidence="5">The sequence shown here is derived from an EMBL/GenBank/DDBJ whole genome shotgun (WGS) entry which is preliminary data.</text>
</comment>
<sequence>MELGKRHIGREIKAAANLLDRRMQAVLHGAAGGATPMQGRIIEFLYDHREEGDFFQRDLEEFFSIRRSTASGILGLMERDGLLRRESVDYDARLKKLVLTEAGMKHHQRFSGYIAETEAQMSRGLTEEELDTFFCIMERIRKNLE</sequence>
<dbReference type="PRINTS" id="PR00598">
    <property type="entry name" value="HTHMARR"/>
</dbReference>
<protein>
    <submittedName>
        <fullName evidence="5">MarR family transcriptional regulator</fullName>
    </submittedName>
</protein>
<dbReference type="PANTHER" id="PTHR42756:SF1">
    <property type="entry name" value="TRANSCRIPTIONAL REPRESSOR OF EMRAB OPERON"/>
    <property type="match status" value="1"/>
</dbReference>
<gene>
    <name evidence="5" type="ORF">H8S62_08895</name>
</gene>
<dbReference type="SMART" id="SM00347">
    <property type="entry name" value="HTH_MARR"/>
    <property type="match status" value="1"/>
</dbReference>
<dbReference type="SUPFAM" id="SSF46785">
    <property type="entry name" value="Winged helix' DNA-binding domain"/>
    <property type="match status" value="1"/>
</dbReference>
<evidence type="ECO:0000256" key="1">
    <source>
        <dbReference type="ARBA" id="ARBA00023015"/>
    </source>
</evidence>
<evidence type="ECO:0000256" key="3">
    <source>
        <dbReference type="ARBA" id="ARBA00023163"/>
    </source>
</evidence>
<dbReference type="RefSeq" id="WP_186919071.1">
    <property type="nucleotide sequence ID" value="NZ_JACOPQ010000006.1"/>
</dbReference>
<dbReference type="GO" id="GO:0003677">
    <property type="term" value="F:DNA binding"/>
    <property type="evidence" value="ECO:0007669"/>
    <property type="project" value="UniProtKB-KW"/>
</dbReference>
<evidence type="ECO:0000313" key="6">
    <source>
        <dbReference type="Proteomes" id="UP000607645"/>
    </source>
</evidence>
<dbReference type="InterPro" id="IPR000835">
    <property type="entry name" value="HTH_MarR-typ"/>
</dbReference>
<dbReference type="GO" id="GO:0003700">
    <property type="term" value="F:DNA-binding transcription factor activity"/>
    <property type="evidence" value="ECO:0007669"/>
    <property type="project" value="InterPro"/>
</dbReference>
<proteinExistence type="predicted"/>
<evidence type="ECO:0000313" key="5">
    <source>
        <dbReference type="EMBL" id="MBC5737124.1"/>
    </source>
</evidence>
<dbReference type="InterPro" id="IPR036388">
    <property type="entry name" value="WH-like_DNA-bd_sf"/>
</dbReference>
<dbReference type="InterPro" id="IPR036390">
    <property type="entry name" value="WH_DNA-bd_sf"/>
</dbReference>
<organism evidence="5 6">
    <name type="scientific">Lawsonibacter faecis</name>
    <dbReference type="NCBI Taxonomy" id="2763052"/>
    <lineage>
        <taxon>Bacteria</taxon>
        <taxon>Bacillati</taxon>
        <taxon>Bacillota</taxon>
        <taxon>Clostridia</taxon>
        <taxon>Eubacteriales</taxon>
        <taxon>Oscillospiraceae</taxon>
        <taxon>Lawsonibacter</taxon>
    </lineage>
</organism>
<dbReference type="AlphaFoldDB" id="A0A8J6JKU7"/>
<dbReference type="EMBL" id="JACOPQ010000006">
    <property type="protein sequence ID" value="MBC5737124.1"/>
    <property type="molecule type" value="Genomic_DNA"/>
</dbReference>
<keyword evidence="2" id="KW-0238">DNA-binding</keyword>
<dbReference type="Gene3D" id="1.10.10.10">
    <property type="entry name" value="Winged helix-like DNA-binding domain superfamily/Winged helix DNA-binding domain"/>
    <property type="match status" value="1"/>
</dbReference>
<dbReference type="PROSITE" id="PS50995">
    <property type="entry name" value="HTH_MARR_2"/>
    <property type="match status" value="1"/>
</dbReference>